<dbReference type="PROSITE" id="PS51177">
    <property type="entry name" value="LUMAZINE_BIND"/>
    <property type="match status" value="2"/>
</dbReference>
<dbReference type="CDD" id="cd00402">
    <property type="entry name" value="Riboflavin_synthase_like"/>
    <property type="match status" value="1"/>
</dbReference>
<dbReference type="FunFam" id="2.40.30.20:FF:000007">
    <property type="entry name" value="Riboflavin synthase, alpha subunit"/>
    <property type="match status" value="1"/>
</dbReference>
<evidence type="ECO:0000256" key="3">
    <source>
        <dbReference type="ARBA" id="ARBA00004887"/>
    </source>
</evidence>
<name>A0A9D2FZM5_9BACT</name>
<dbReference type="InterPro" id="IPR017938">
    <property type="entry name" value="Riboflavin_synthase-like_b-brl"/>
</dbReference>
<gene>
    <name evidence="12" type="ORF">H9966_07035</name>
</gene>
<dbReference type="PANTHER" id="PTHR21098">
    <property type="entry name" value="RIBOFLAVIN SYNTHASE ALPHA CHAIN"/>
    <property type="match status" value="1"/>
</dbReference>
<keyword evidence="6" id="KW-0686">Riboflavin biosynthesis</keyword>
<keyword evidence="8" id="KW-0677">Repeat</keyword>
<dbReference type="EMBL" id="DXBE01000050">
    <property type="protein sequence ID" value="HIZ69616.1"/>
    <property type="molecule type" value="Genomic_DNA"/>
</dbReference>
<dbReference type="Gene3D" id="2.40.30.20">
    <property type="match status" value="2"/>
</dbReference>
<dbReference type="GO" id="GO:0004746">
    <property type="term" value="F:riboflavin synthase activity"/>
    <property type="evidence" value="ECO:0007669"/>
    <property type="project" value="UniProtKB-UniRule"/>
</dbReference>
<reference evidence="12" key="2">
    <citation type="submission" date="2021-04" db="EMBL/GenBank/DDBJ databases">
        <authorList>
            <person name="Gilroy R."/>
        </authorList>
    </citation>
    <scope>NUCLEOTIDE SEQUENCE</scope>
    <source>
        <strain evidence="12">ChiHecec3B27-8219</strain>
    </source>
</reference>
<dbReference type="SUPFAM" id="SSF63380">
    <property type="entry name" value="Riboflavin synthase domain-like"/>
    <property type="match status" value="2"/>
</dbReference>
<evidence type="ECO:0000256" key="2">
    <source>
        <dbReference type="ARBA" id="ARBA00002803"/>
    </source>
</evidence>
<dbReference type="GO" id="GO:0009231">
    <property type="term" value="P:riboflavin biosynthetic process"/>
    <property type="evidence" value="ECO:0007669"/>
    <property type="project" value="UniProtKB-KW"/>
</dbReference>
<evidence type="ECO:0000256" key="10">
    <source>
        <dbReference type="PROSITE-ProRule" id="PRU00524"/>
    </source>
</evidence>
<reference evidence="12" key="1">
    <citation type="journal article" date="2021" name="PeerJ">
        <title>Extensive microbial diversity within the chicken gut microbiome revealed by metagenomics and culture.</title>
        <authorList>
            <person name="Gilroy R."/>
            <person name="Ravi A."/>
            <person name="Getino M."/>
            <person name="Pursley I."/>
            <person name="Horton D.L."/>
            <person name="Alikhan N.F."/>
            <person name="Baker D."/>
            <person name="Gharbi K."/>
            <person name="Hall N."/>
            <person name="Watson M."/>
            <person name="Adriaenssens E.M."/>
            <person name="Foster-Nyarko E."/>
            <person name="Jarju S."/>
            <person name="Secka A."/>
            <person name="Antonio M."/>
            <person name="Oren A."/>
            <person name="Chaudhuri R.R."/>
            <person name="La Ragione R."/>
            <person name="Hildebrand F."/>
            <person name="Pallen M.J."/>
        </authorList>
    </citation>
    <scope>NUCLEOTIDE SEQUENCE</scope>
    <source>
        <strain evidence="12">ChiHecec3B27-8219</strain>
    </source>
</reference>
<feature type="domain" description="Lumazine-binding" evidence="11">
    <location>
        <begin position="96"/>
        <end position="197"/>
    </location>
</feature>
<dbReference type="InterPro" id="IPR026017">
    <property type="entry name" value="Lumazine-bd_dom"/>
</dbReference>
<evidence type="ECO:0000313" key="12">
    <source>
        <dbReference type="EMBL" id="HIZ69616.1"/>
    </source>
</evidence>
<feature type="domain" description="Lumazine-binding" evidence="11">
    <location>
        <begin position="1"/>
        <end position="95"/>
    </location>
</feature>
<proteinExistence type="predicted"/>
<protein>
    <recommendedName>
        <fullName evidence="5 9">Riboflavin synthase</fullName>
        <ecNumber evidence="4 9">2.5.1.9</ecNumber>
    </recommendedName>
</protein>
<dbReference type="InterPro" id="IPR023366">
    <property type="entry name" value="ATP_synth_asu-like_sf"/>
</dbReference>
<sequence>MFSGIVEEMATIVAIEKNQGNIDFTLKCSFVDQLAIDQSVAHNGVCLTVVAIKDGCYTVTAMKETLDRSNLGLLKIGDHVNVERSMLMNGRLDGHIVQGHVDETARCIDMRDADGSTYFTFEYALDKEMAKKGYFTVDKGSVTVNGVSLTVCAPTENTFTVAIIPYTRENTNFQDITIGSVVNIEFDILGKYIARLQVLS</sequence>
<comment type="pathway">
    <text evidence="3">Cofactor biosynthesis; riboflavin biosynthesis; riboflavin from 2-hydroxy-3-oxobutyl phosphate and 5-amino-6-(D-ribitylamino)uracil: step 2/2.</text>
</comment>
<evidence type="ECO:0000256" key="7">
    <source>
        <dbReference type="ARBA" id="ARBA00022679"/>
    </source>
</evidence>
<evidence type="ECO:0000256" key="8">
    <source>
        <dbReference type="ARBA" id="ARBA00022737"/>
    </source>
</evidence>
<dbReference type="NCBIfam" id="TIGR00187">
    <property type="entry name" value="ribE"/>
    <property type="match status" value="1"/>
</dbReference>
<dbReference type="PIRSF" id="PIRSF000498">
    <property type="entry name" value="Riboflavin_syn_A"/>
    <property type="match status" value="1"/>
</dbReference>
<dbReference type="NCBIfam" id="NF006767">
    <property type="entry name" value="PRK09289.1"/>
    <property type="match status" value="1"/>
</dbReference>
<dbReference type="Proteomes" id="UP000824055">
    <property type="component" value="Unassembled WGS sequence"/>
</dbReference>
<accession>A0A9D2FZM5</accession>
<evidence type="ECO:0000256" key="5">
    <source>
        <dbReference type="ARBA" id="ARBA00013950"/>
    </source>
</evidence>
<dbReference type="EC" id="2.5.1.9" evidence="4 9"/>
<evidence type="ECO:0000256" key="4">
    <source>
        <dbReference type="ARBA" id="ARBA00012827"/>
    </source>
</evidence>
<dbReference type="Pfam" id="PF00677">
    <property type="entry name" value="Lum_binding"/>
    <property type="match status" value="2"/>
</dbReference>
<feature type="repeat" description="Lumazine-binding" evidence="10">
    <location>
        <begin position="96"/>
        <end position="197"/>
    </location>
</feature>
<dbReference type="InterPro" id="IPR001783">
    <property type="entry name" value="Lumazine-bd"/>
</dbReference>
<evidence type="ECO:0000256" key="1">
    <source>
        <dbReference type="ARBA" id="ARBA00000968"/>
    </source>
</evidence>
<comment type="catalytic activity">
    <reaction evidence="1">
        <text>2 6,7-dimethyl-8-(1-D-ribityl)lumazine + H(+) = 5-amino-6-(D-ribitylamino)uracil + riboflavin</text>
        <dbReference type="Rhea" id="RHEA:20772"/>
        <dbReference type="ChEBI" id="CHEBI:15378"/>
        <dbReference type="ChEBI" id="CHEBI:15934"/>
        <dbReference type="ChEBI" id="CHEBI:57986"/>
        <dbReference type="ChEBI" id="CHEBI:58201"/>
        <dbReference type="EC" id="2.5.1.9"/>
    </reaction>
</comment>
<organism evidence="12 13">
    <name type="scientific">Candidatus Prevotella avicola</name>
    <dbReference type="NCBI Taxonomy" id="2838738"/>
    <lineage>
        <taxon>Bacteria</taxon>
        <taxon>Pseudomonadati</taxon>
        <taxon>Bacteroidota</taxon>
        <taxon>Bacteroidia</taxon>
        <taxon>Bacteroidales</taxon>
        <taxon>Prevotellaceae</taxon>
        <taxon>Prevotella</taxon>
    </lineage>
</organism>
<feature type="repeat" description="Lumazine-binding" evidence="10">
    <location>
        <begin position="1"/>
        <end position="95"/>
    </location>
</feature>
<keyword evidence="7 12" id="KW-0808">Transferase</keyword>
<evidence type="ECO:0000313" key="13">
    <source>
        <dbReference type="Proteomes" id="UP000824055"/>
    </source>
</evidence>
<dbReference type="PANTHER" id="PTHR21098:SF12">
    <property type="entry name" value="RIBOFLAVIN SYNTHASE"/>
    <property type="match status" value="1"/>
</dbReference>
<comment type="function">
    <text evidence="2">Catalyzes the dismutation of two molecules of 6,7-dimethyl-8-ribityllumazine, resulting in the formation of riboflavin and 5-amino-6-(D-ribitylamino)uracil.</text>
</comment>
<evidence type="ECO:0000256" key="6">
    <source>
        <dbReference type="ARBA" id="ARBA00022619"/>
    </source>
</evidence>
<dbReference type="AlphaFoldDB" id="A0A9D2FZM5"/>
<comment type="caution">
    <text evidence="12">The sequence shown here is derived from an EMBL/GenBank/DDBJ whole genome shotgun (WGS) entry which is preliminary data.</text>
</comment>
<evidence type="ECO:0000259" key="11">
    <source>
        <dbReference type="PROSITE" id="PS51177"/>
    </source>
</evidence>
<evidence type="ECO:0000256" key="9">
    <source>
        <dbReference type="NCBIfam" id="TIGR00187"/>
    </source>
</evidence>